<name>A0A3L7ADE6_9HYPH</name>
<dbReference type="RefSeq" id="WP_121623849.1">
    <property type="nucleotide sequence ID" value="NZ_RCTF01000010.1"/>
</dbReference>
<evidence type="ECO:0000256" key="1">
    <source>
        <dbReference type="ARBA" id="ARBA00022729"/>
    </source>
</evidence>
<proteinExistence type="predicted"/>
<keyword evidence="1 2" id="KW-0732">Signal</keyword>
<evidence type="ECO:0000259" key="3">
    <source>
        <dbReference type="Pfam" id="PF13505"/>
    </source>
</evidence>
<evidence type="ECO:0000313" key="4">
    <source>
        <dbReference type="EMBL" id="RLP77671.1"/>
    </source>
</evidence>
<feature type="chain" id="PRO_5018014111" evidence="2">
    <location>
        <begin position="28"/>
        <end position="233"/>
    </location>
</feature>
<dbReference type="AlphaFoldDB" id="A0A3L7ADE6"/>
<gene>
    <name evidence="4" type="ORF">D9R14_13480</name>
</gene>
<feature type="signal peptide" evidence="2">
    <location>
        <begin position="1"/>
        <end position="27"/>
    </location>
</feature>
<dbReference type="SUPFAM" id="SSF56925">
    <property type="entry name" value="OMPA-like"/>
    <property type="match status" value="1"/>
</dbReference>
<sequence length="233" mass="23784">MGRPVMWRKVLPLSAAALAASAAAALAADPAPRLGKAGDFSLASPEVHDGPESGWYLRGDAGYVAPRSGAVTSAAVPLNPSPDYGSGWSIGGGFGYDFSGPFRVDGTIDYFSLGSTATVAGDVGASATVGMANLYWDVGTFAGFTPYVGGGIGFGIISLDAPISYAQGNSWNFAYSISAGVSYAFTSALSVDLGYRYVNLGSVSAPMPSGSVPLEVEGLSAHQVRLGVRYAMR</sequence>
<comment type="caution">
    <text evidence="4">The sequence shown here is derived from an EMBL/GenBank/DDBJ whole genome shotgun (WGS) entry which is preliminary data.</text>
</comment>
<dbReference type="Pfam" id="PF13505">
    <property type="entry name" value="OMP_b-brl"/>
    <property type="match status" value="1"/>
</dbReference>
<keyword evidence="5" id="KW-1185">Reference proteome</keyword>
<evidence type="ECO:0000256" key="2">
    <source>
        <dbReference type="SAM" id="SignalP"/>
    </source>
</evidence>
<dbReference type="EMBL" id="RCTF01000010">
    <property type="protein sequence ID" value="RLP77671.1"/>
    <property type="molecule type" value="Genomic_DNA"/>
</dbReference>
<feature type="domain" description="Outer membrane protein beta-barrel" evidence="3">
    <location>
        <begin position="14"/>
        <end position="230"/>
    </location>
</feature>
<accession>A0A3L7ADE6</accession>
<dbReference type="Proteomes" id="UP000269692">
    <property type="component" value="Unassembled WGS sequence"/>
</dbReference>
<dbReference type="InterPro" id="IPR011250">
    <property type="entry name" value="OMP/PagP_B-barrel"/>
</dbReference>
<organism evidence="4 5">
    <name type="scientific">Xanthobacter tagetidis</name>
    <dbReference type="NCBI Taxonomy" id="60216"/>
    <lineage>
        <taxon>Bacteria</taxon>
        <taxon>Pseudomonadati</taxon>
        <taxon>Pseudomonadota</taxon>
        <taxon>Alphaproteobacteria</taxon>
        <taxon>Hyphomicrobiales</taxon>
        <taxon>Xanthobacteraceae</taxon>
        <taxon>Xanthobacter</taxon>
    </lineage>
</organism>
<reference evidence="4 5" key="1">
    <citation type="submission" date="2018-10" db="EMBL/GenBank/DDBJ databases">
        <title>Xanthobacter tagetidis genome sequencing and assembly.</title>
        <authorList>
            <person name="Maclea K.S."/>
            <person name="Goen A.E."/>
            <person name="Fatima S.A."/>
        </authorList>
    </citation>
    <scope>NUCLEOTIDE SEQUENCE [LARGE SCALE GENOMIC DNA]</scope>
    <source>
        <strain evidence="4 5">ATCC 700314</strain>
    </source>
</reference>
<dbReference type="InterPro" id="IPR027385">
    <property type="entry name" value="Beta-barrel_OMP"/>
</dbReference>
<dbReference type="Gene3D" id="2.40.160.20">
    <property type="match status" value="1"/>
</dbReference>
<evidence type="ECO:0000313" key="5">
    <source>
        <dbReference type="Proteomes" id="UP000269692"/>
    </source>
</evidence>
<dbReference type="OrthoDB" id="5643626at2"/>
<protein>
    <submittedName>
        <fullName evidence="4">Porin family protein</fullName>
    </submittedName>
</protein>